<dbReference type="InterPro" id="IPR021605">
    <property type="entry name" value="Pcf11_Clp1-ID"/>
</dbReference>
<dbReference type="InterPro" id="IPR008942">
    <property type="entry name" value="ENTH_VHS"/>
</dbReference>
<dbReference type="Pfam" id="PF21936">
    <property type="entry name" value="Pcf11_C"/>
    <property type="match status" value="1"/>
</dbReference>
<evidence type="ECO:0000313" key="3">
    <source>
        <dbReference type="EMBL" id="VEU23765.1"/>
    </source>
</evidence>
<dbReference type="InterPro" id="IPR054127">
    <property type="entry name" value="Pcf11_C"/>
</dbReference>
<sequence>MTSTQTQIGKDYYDSLSSLTINSRPIIESLTALAQENTDAATGITKAVEKRINKAIPSQKLYAFYLLDSICKNVGVPYPSLFGSNIFKLFTQAYSLVDDPTRVKLIKLFRTWKIPNAVTGLSLFDEDQIDLIDKFLIRATAANRPPEQQRQIDLSNGKATKQSLMREIDDLTNLVNSRLLQMPDDTKGRERFQLLQKLRAIISQPNAIPQEQLDFTKKQLQSIRGDELLRLNSFKQQQQRQQIPPQLSTNQLQGLLNAPAPSSQAAFSSFQMPFGQQNQGQQPQLNNANAQALFNMMSAILGQHQNNVGDNGSASGFSAPQSSQSNTSTMTATTTVNKNSKSSSNESSLGLTNLEFLKDILRKSKAGVKITPSKVEIRDPVIPPGKDDSQEVILQRFELTQNFINNHKPTEEEIALIYSIKDNQCSSCSKRFYSTPEGAKQKALHLDWHFRTNKKLKAMSKQIHNRSWFLPDKEWELFQEDEIVGGNDNNDIGVELNNRFNEKPVLTEEEMNKKVVTIPDDSENEIVCGICRDKLVGVFDDDSGEWVWRNAVKQRGRVYHYSCWVETRGQDRERSPERN</sequence>
<dbReference type="InParanoid" id="A0A448YS87"/>
<dbReference type="GO" id="GO:0031124">
    <property type="term" value="P:mRNA 3'-end processing"/>
    <property type="evidence" value="ECO:0007669"/>
    <property type="project" value="InterPro"/>
</dbReference>
<dbReference type="InterPro" id="IPR006569">
    <property type="entry name" value="CID_dom"/>
</dbReference>
<feature type="compositionally biased region" description="Polar residues" evidence="1">
    <location>
        <begin position="305"/>
        <end position="321"/>
    </location>
</feature>
<dbReference type="GO" id="GO:0006369">
    <property type="term" value="P:termination of RNA polymerase II transcription"/>
    <property type="evidence" value="ECO:0007669"/>
    <property type="project" value="InterPro"/>
</dbReference>
<dbReference type="InterPro" id="IPR045154">
    <property type="entry name" value="PCF11-like"/>
</dbReference>
<gene>
    <name evidence="3" type="ORF">BRENAR_LOCUS4494</name>
</gene>
<dbReference type="GO" id="GO:0005849">
    <property type="term" value="C:mRNA cleavage factor complex"/>
    <property type="evidence" value="ECO:0007669"/>
    <property type="project" value="InterPro"/>
</dbReference>
<feature type="domain" description="CID" evidence="2">
    <location>
        <begin position="4"/>
        <end position="140"/>
    </location>
</feature>
<dbReference type="AlphaFoldDB" id="A0A448YS87"/>
<dbReference type="EMBL" id="CAACVR010000056">
    <property type="protein sequence ID" value="VEU23765.1"/>
    <property type="molecule type" value="Genomic_DNA"/>
</dbReference>
<dbReference type="Pfam" id="PF11526">
    <property type="entry name" value="Pfc11_Clp1_ID"/>
    <property type="match status" value="1"/>
</dbReference>
<dbReference type="FunFam" id="1.25.40.90:FF:000016">
    <property type="entry name" value="mRNA cleavage factor complex component Pcf11"/>
    <property type="match status" value="1"/>
</dbReference>
<organism evidence="3 4">
    <name type="scientific">Brettanomyces naardenensis</name>
    <name type="common">Yeast</name>
    <dbReference type="NCBI Taxonomy" id="13370"/>
    <lineage>
        <taxon>Eukaryota</taxon>
        <taxon>Fungi</taxon>
        <taxon>Dikarya</taxon>
        <taxon>Ascomycota</taxon>
        <taxon>Saccharomycotina</taxon>
        <taxon>Pichiomycetes</taxon>
        <taxon>Pichiales</taxon>
        <taxon>Pichiaceae</taxon>
        <taxon>Brettanomyces</taxon>
    </lineage>
</organism>
<dbReference type="Proteomes" id="UP000290900">
    <property type="component" value="Unassembled WGS sequence"/>
</dbReference>
<dbReference type="SMART" id="SM00582">
    <property type="entry name" value="RPR"/>
    <property type="match status" value="1"/>
</dbReference>
<evidence type="ECO:0000256" key="1">
    <source>
        <dbReference type="SAM" id="MobiDB-lite"/>
    </source>
</evidence>
<dbReference type="GO" id="GO:0005737">
    <property type="term" value="C:cytoplasm"/>
    <property type="evidence" value="ECO:0007669"/>
    <property type="project" value="TreeGrafter"/>
</dbReference>
<dbReference type="CDD" id="cd16982">
    <property type="entry name" value="CID_Pcf11"/>
    <property type="match status" value="1"/>
</dbReference>
<keyword evidence="4" id="KW-1185">Reference proteome</keyword>
<dbReference type="OrthoDB" id="2129491at2759"/>
<dbReference type="FunCoup" id="A0A448YS87">
    <property type="interactions" value="510"/>
</dbReference>
<proteinExistence type="predicted"/>
<evidence type="ECO:0000313" key="4">
    <source>
        <dbReference type="Proteomes" id="UP000290900"/>
    </source>
</evidence>
<dbReference type="PANTHER" id="PTHR15921">
    <property type="entry name" value="PRE-MRNA CLEAVAGE COMPLEX II"/>
    <property type="match status" value="1"/>
</dbReference>
<name>A0A448YS87_BRENA</name>
<dbReference type="SUPFAM" id="SSF48464">
    <property type="entry name" value="ENTH/VHS domain"/>
    <property type="match status" value="1"/>
</dbReference>
<dbReference type="Gene3D" id="1.25.40.90">
    <property type="match status" value="1"/>
</dbReference>
<feature type="region of interest" description="Disordered" evidence="1">
    <location>
        <begin position="305"/>
        <end position="348"/>
    </location>
</feature>
<dbReference type="Pfam" id="PF04818">
    <property type="entry name" value="CID"/>
    <property type="match status" value="1"/>
</dbReference>
<protein>
    <submittedName>
        <fullName evidence="3">DEKNAAC105061</fullName>
    </submittedName>
</protein>
<accession>A0A448YS87</accession>
<feature type="compositionally biased region" description="Low complexity" evidence="1">
    <location>
        <begin position="322"/>
        <end position="348"/>
    </location>
</feature>
<dbReference type="GO" id="GO:0000993">
    <property type="term" value="F:RNA polymerase II complex binding"/>
    <property type="evidence" value="ECO:0007669"/>
    <property type="project" value="InterPro"/>
</dbReference>
<dbReference type="GO" id="GO:0003729">
    <property type="term" value="F:mRNA binding"/>
    <property type="evidence" value="ECO:0007669"/>
    <property type="project" value="InterPro"/>
</dbReference>
<dbReference type="PANTHER" id="PTHR15921:SF3">
    <property type="entry name" value="PRE-MRNA CLEAVAGE COMPLEX 2 PROTEIN PCF11"/>
    <property type="match status" value="1"/>
</dbReference>
<evidence type="ECO:0000259" key="2">
    <source>
        <dbReference type="PROSITE" id="PS51391"/>
    </source>
</evidence>
<reference evidence="3 4" key="1">
    <citation type="submission" date="2018-12" db="EMBL/GenBank/DDBJ databases">
        <authorList>
            <person name="Tiukova I."/>
            <person name="Dainat J."/>
        </authorList>
    </citation>
    <scope>NUCLEOTIDE SEQUENCE [LARGE SCALE GENOMIC DNA]</scope>
</reference>
<dbReference type="STRING" id="13370.A0A448YS87"/>
<dbReference type="PROSITE" id="PS51391">
    <property type="entry name" value="CID"/>
    <property type="match status" value="1"/>
</dbReference>
<dbReference type="InterPro" id="IPR047415">
    <property type="entry name" value="Pcf11_CID"/>
</dbReference>